<sequence>MGLFGKLKTKPNIQETPPNTPQQEPENPQNTEIQETKKEKTLNPIKILKKKKIDKEKENTALVALAPYKVKQKIIIWNTGRGEKIYGYPVAMIPHPNGMYVILYRRRCMDWLEELTVTIKSLITGKKEQYRAVHVPEECLDISEDIITIYAHSFAIVDNHTEIAIPLAKDPRERLAYLLAHQEAEMYRNALEKIGYELTNVIDSALNLNPTMRAYIGKETMSDKKKKTSKTKEFAGFDMSFSFDKFLKSLGDYDERE</sequence>
<accession>F6BBQ2</accession>
<evidence type="ECO:0000313" key="2">
    <source>
        <dbReference type="EMBL" id="AEF96061.1"/>
    </source>
</evidence>
<keyword evidence="3" id="KW-1185">Reference proteome</keyword>
<dbReference type="Proteomes" id="UP000009227">
    <property type="component" value="Chromosome"/>
</dbReference>
<feature type="region of interest" description="Disordered" evidence="1">
    <location>
        <begin position="1"/>
        <end position="39"/>
    </location>
</feature>
<dbReference type="EMBL" id="CP002737">
    <property type="protein sequence ID" value="AEF96061.1"/>
    <property type="molecule type" value="Genomic_DNA"/>
</dbReference>
<protein>
    <submittedName>
        <fullName evidence="2">Uncharacterized protein</fullName>
    </submittedName>
</protein>
<organism evidence="3">
    <name type="scientific">Methanotorris igneus (strain DSM 5666 / JCM 11834 / Kol 5)</name>
    <dbReference type="NCBI Taxonomy" id="880724"/>
    <lineage>
        <taxon>Archaea</taxon>
        <taxon>Methanobacteriati</taxon>
        <taxon>Methanobacteriota</taxon>
        <taxon>Methanomada group</taxon>
        <taxon>Methanococci</taxon>
        <taxon>Methanococcales</taxon>
        <taxon>Methanocaldococcaceae</taxon>
        <taxon>Methanotorris</taxon>
    </lineage>
</organism>
<dbReference type="RefSeq" id="WP_013798669.1">
    <property type="nucleotide sequence ID" value="NC_015562.1"/>
</dbReference>
<evidence type="ECO:0000256" key="1">
    <source>
        <dbReference type="SAM" id="MobiDB-lite"/>
    </source>
</evidence>
<name>F6BBQ2_METIK</name>
<proteinExistence type="predicted"/>
<dbReference type="HOGENOM" id="CLU_1080143_0_0_2"/>
<dbReference type="AlphaFoldDB" id="F6BBQ2"/>
<dbReference type="GeneID" id="10643342"/>
<feature type="compositionally biased region" description="Low complexity" evidence="1">
    <location>
        <begin position="11"/>
        <end position="33"/>
    </location>
</feature>
<reference evidence="2 3" key="1">
    <citation type="submission" date="2011-05" db="EMBL/GenBank/DDBJ databases">
        <title>Complete sequence of Methanotorris igneus Kol 5.</title>
        <authorList>
            <consortium name="US DOE Joint Genome Institute"/>
            <person name="Lucas S."/>
            <person name="Han J."/>
            <person name="Lapidus A."/>
            <person name="Cheng J.-F."/>
            <person name="Goodwin L."/>
            <person name="Pitluck S."/>
            <person name="Peters L."/>
            <person name="Mikhailova N."/>
            <person name="Chertkov O."/>
            <person name="Han C."/>
            <person name="Tapia R."/>
            <person name="Land M."/>
            <person name="Hauser L."/>
            <person name="Kyrpides N."/>
            <person name="Ivanova N."/>
            <person name="Pagani I."/>
            <person name="Sieprawska-Lupa M."/>
            <person name="Whitman W."/>
            <person name="Woyke T."/>
        </authorList>
    </citation>
    <scope>NUCLEOTIDE SEQUENCE [LARGE SCALE GENOMIC DNA]</scope>
    <source>
        <strain evidence="3">DSM 5666 / JCM 11834 / Kol 5</strain>
    </source>
</reference>
<dbReference type="KEGG" id="mig:Metig_0505"/>
<evidence type="ECO:0000313" key="3">
    <source>
        <dbReference type="Proteomes" id="UP000009227"/>
    </source>
</evidence>
<gene>
    <name evidence="2" type="ordered locus">Metig_0505</name>
</gene>
<dbReference type="STRING" id="880724.Metig_0505"/>